<dbReference type="Pfam" id="PF12399">
    <property type="entry name" value="BCA_ABC_TP_C"/>
    <property type="match status" value="1"/>
</dbReference>
<feature type="transmembrane region" description="Helical" evidence="10">
    <location>
        <begin position="411"/>
        <end position="430"/>
    </location>
</feature>
<evidence type="ECO:0000259" key="11">
    <source>
        <dbReference type="PROSITE" id="PS50893"/>
    </source>
</evidence>
<dbReference type="AlphaFoldDB" id="A0A846YMW7"/>
<feature type="transmembrane region" description="Helical" evidence="10">
    <location>
        <begin position="359"/>
        <end position="376"/>
    </location>
</feature>
<comment type="subcellular location">
    <subcellularLocation>
        <location evidence="1">Cell membrane</location>
        <topology evidence="1">Multi-pass membrane protein</topology>
    </subcellularLocation>
</comment>
<dbReference type="CDD" id="cd06581">
    <property type="entry name" value="TM_PBP1_LivM_like"/>
    <property type="match status" value="1"/>
</dbReference>
<dbReference type="InterPro" id="IPR043428">
    <property type="entry name" value="LivM-like"/>
</dbReference>
<dbReference type="GO" id="GO:0005886">
    <property type="term" value="C:plasma membrane"/>
    <property type="evidence" value="ECO:0007669"/>
    <property type="project" value="UniProtKB-SubCell"/>
</dbReference>
<feature type="transmembrane region" description="Helical" evidence="10">
    <location>
        <begin position="271"/>
        <end position="289"/>
    </location>
</feature>
<dbReference type="PROSITE" id="PS50893">
    <property type="entry name" value="ABC_TRANSPORTER_2"/>
    <property type="match status" value="1"/>
</dbReference>
<keyword evidence="7 10" id="KW-1133">Transmembrane helix</keyword>
<dbReference type="Gene3D" id="3.40.50.300">
    <property type="entry name" value="P-loop containing nucleotide triphosphate hydrolases"/>
    <property type="match status" value="1"/>
</dbReference>
<feature type="transmembrane region" description="Helical" evidence="10">
    <location>
        <begin position="239"/>
        <end position="259"/>
    </location>
</feature>
<evidence type="ECO:0000256" key="9">
    <source>
        <dbReference type="SAM" id="MobiDB-lite"/>
    </source>
</evidence>
<dbReference type="RefSeq" id="WP_062980012.1">
    <property type="nucleotide sequence ID" value="NZ_JAAXOT010000023.1"/>
</dbReference>
<dbReference type="CDD" id="cd03219">
    <property type="entry name" value="ABC_Mj1267_LivG_branched"/>
    <property type="match status" value="1"/>
</dbReference>
<evidence type="ECO:0000256" key="8">
    <source>
        <dbReference type="ARBA" id="ARBA00023136"/>
    </source>
</evidence>
<dbReference type="SUPFAM" id="SSF52540">
    <property type="entry name" value="P-loop containing nucleoside triphosphate hydrolases"/>
    <property type="match status" value="1"/>
</dbReference>
<name>A0A846YMW7_9NOCA</name>
<keyword evidence="3" id="KW-1003">Cell membrane</keyword>
<reference evidence="12 13" key="1">
    <citation type="submission" date="2020-04" db="EMBL/GenBank/DDBJ databases">
        <title>MicrobeNet Type strains.</title>
        <authorList>
            <person name="Nicholson A.C."/>
        </authorList>
    </citation>
    <scope>NUCLEOTIDE SEQUENCE [LARGE SCALE GENOMIC DNA]</scope>
    <source>
        <strain evidence="12 13">JCM 3332</strain>
    </source>
</reference>
<keyword evidence="5" id="KW-0547">Nucleotide-binding</keyword>
<dbReference type="InterPro" id="IPR051120">
    <property type="entry name" value="ABC_AA/LPS_Transport"/>
</dbReference>
<evidence type="ECO:0000256" key="10">
    <source>
        <dbReference type="SAM" id="Phobius"/>
    </source>
</evidence>
<evidence type="ECO:0000256" key="2">
    <source>
        <dbReference type="ARBA" id="ARBA00022448"/>
    </source>
</evidence>
<feature type="transmembrane region" description="Helical" evidence="10">
    <location>
        <begin position="458"/>
        <end position="477"/>
    </location>
</feature>
<feature type="transmembrane region" description="Helical" evidence="10">
    <location>
        <begin position="60"/>
        <end position="80"/>
    </location>
</feature>
<dbReference type="CDD" id="cd06582">
    <property type="entry name" value="TM_PBP1_LivH_like"/>
    <property type="match status" value="1"/>
</dbReference>
<evidence type="ECO:0000313" key="13">
    <source>
        <dbReference type="Proteomes" id="UP000570678"/>
    </source>
</evidence>
<dbReference type="InterPro" id="IPR017871">
    <property type="entry name" value="ABC_transporter-like_CS"/>
</dbReference>
<dbReference type="InterPro" id="IPR003593">
    <property type="entry name" value="AAA+_ATPase"/>
</dbReference>
<dbReference type="SMART" id="SM00382">
    <property type="entry name" value="AAA"/>
    <property type="match status" value="1"/>
</dbReference>
<dbReference type="Pfam" id="PF02653">
    <property type="entry name" value="BPD_transp_2"/>
    <property type="match status" value="2"/>
</dbReference>
<feature type="transmembrane region" description="Helical" evidence="10">
    <location>
        <begin position="334"/>
        <end position="352"/>
    </location>
</feature>
<dbReference type="InterPro" id="IPR027417">
    <property type="entry name" value="P-loop_NTPase"/>
</dbReference>
<feature type="region of interest" description="Disordered" evidence="9">
    <location>
        <begin position="618"/>
        <end position="641"/>
    </location>
</feature>
<feature type="transmembrane region" description="Helical" evidence="10">
    <location>
        <begin position="34"/>
        <end position="54"/>
    </location>
</feature>
<feature type="transmembrane region" description="Helical" evidence="10">
    <location>
        <begin position="582"/>
        <end position="600"/>
    </location>
</feature>
<keyword evidence="8 10" id="KW-0472">Membrane</keyword>
<dbReference type="GO" id="GO:0016887">
    <property type="term" value="F:ATP hydrolysis activity"/>
    <property type="evidence" value="ECO:0007669"/>
    <property type="project" value="InterPro"/>
</dbReference>
<feature type="transmembrane region" description="Helical" evidence="10">
    <location>
        <begin position="382"/>
        <end position="404"/>
    </location>
</feature>
<feature type="transmembrane region" description="Helical" evidence="10">
    <location>
        <begin position="215"/>
        <end position="232"/>
    </location>
</feature>
<keyword evidence="2" id="KW-0813">Transport</keyword>
<dbReference type="GO" id="GO:0015658">
    <property type="term" value="F:branched-chain amino acid transmembrane transporter activity"/>
    <property type="evidence" value="ECO:0007669"/>
    <property type="project" value="InterPro"/>
</dbReference>
<proteinExistence type="predicted"/>
<gene>
    <name evidence="12" type="ORF">HGA15_30830</name>
</gene>
<feature type="transmembrane region" description="Helical" evidence="10">
    <location>
        <begin position="191"/>
        <end position="209"/>
    </location>
</feature>
<evidence type="ECO:0000256" key="3">
    <source>
        <dbReference type="ARBA" id="ARBA00022475"/>
    </source>
</evidence>
<evidence type="ECO:0000256" key="7">
    <source>
        <dbReference type="ARBA" id="ARBA00022989"/>
    </source>
</evidence>
<evidence type="ECO:0000256" key="5">
    <source>
        <dbReference type="ARBA" id="ARBA00022741"/>
    </source>
</evidence>
<evidence type="ECO:0000256" key="6">
    <source>
        <dbReference type="ARBA" id="ARBA00022840"/>
    </source>
</evidence>
<accession>A0A846YMW7</accession>
<organism evidence="12 13">
    <name type="scientific">Nocardia flavorosea</name>
    <dbReference type="NCBI Taxonomy" id="53429"/>
    <lineage>
        <taxon>Bacteria</taxon>
        <taxon>Bacillati</taxon>
        <taxon>Actinomycetota</taxon>
        <taxon>Actinomycetes</taxon>
        <taxon>Mycobacteriales</taxon>
        <taxon>Nocardiaceae</taxon>
        <taxon>Nocardia</taxon>
    </lineage>
</organism>
<evidence type="ECO:0000256" key="4">
    <source>
        <dbReference type="ARBA" id="ARBA00022692"/>
    </source>
</evidence>
<evidence type="ECO:0000256" key="1">
    <source>
        <dbReference type="ARBA" id="ARBA00004651"/>
    </source>
</evidence>
<evidence type="ECO:0000313" key="12">
    <source>
        <dbReference type="EMBL" id="NKY60457.1"/>
    </source>
</evidence>
<dbReference type="Proteomes" id="UP000570678">
    <property type="component" value="Unassembled WGS sequence"/>
</dbReference>
<dbReference type="InterPro" id="IPR032823">
    <property type="entry name" value="BCA_ABC_TP_C"/>
</dbReference>
<dbReference type="GO" id="GO:0005524">
    <property type="term" value="F:ATP binding"/>
    <property type="evidence" value="ECO:0007669"/>
    <property type="project" value="UniProtKB-KW"/>
</dbReference>
<dbReference type="PROSITE" id="PS00211">
    <property type="entry name" value="ABC_TRANSPORTER_1"/>
    <property type="match status" value="1"/>
</dbReference>
<feature type="transmembrane region" description="Helical" evidence="10">
    <location>
        <begin position="543"/>
        <end position="570"/>
    </location>
</feature>
<keyword evidence="6 12" id="KW-0067">ATP-binding</keyword>
<feature type="transmembrane region" description="Helical" evidence="10">
    <location>
        <begin position="92"/>
        <end position="114"/>
    </location>
</feature>
<dbReference type="PANTHER" id="PTHR45772">
    <property type="entry name" value="CONSERVED COMPONENT OF ABC TRANSPORTER FOR NATURAL AMINO ACIDS-RELATED"/>
    <property type="match status" value="1"/>
</dbReference>
<protein>
    <submittedName>
        <fullName evidence="12">ATP-binding cassette domain-containing protein</fullName>
    </submittedName>
</protein>
<dbReference type="EMBL" id="JAAXOT010000023">
    <property type="protein sequence ID" value="NKY60457.1"/>
    <property type="molecule type" value="Genomic_DNA"/>
</dbReference>
<dbReference type="InterPro" id="IPR003439">
    <property type="entry name" value="ABC_transporter-like_ATP-bd"/>
</dbReference>
<feature type="domain" description="ABC transporter" evidence="11">
    <location>
        <begin position="658"/>
        <end position="904"/>
    </location>
</feature>
<feature type="transmembrane region" description="Helical" evidence="10">
    <location>
        <begin position="6"/>
        <end position="27"/>
    </location>
</feature>
<feature type="transmembrane region" description="Helical" evidence="10">
    <location>
        <begin position="508"/>
        <end position="531"/>
    </location>
</feature>
<keyword evidence="13" id="KW-1185">Reference proteome</keyword>
<dbReference type="InterPro" id="IPR001851">
    <property type="entry name" value="ABC_transp_permease"/>
</dbReference>
<keyword evidence="4 10" id="KW-0812">Transmembrane</keyword>
<comment type="caution">
    <text evidence="12">The sequence shown here is derived from an EMBL/GenBank/DDBJ whole genome shotgun (WGS) entry which is preliminary data.</text>
</comment>
<dbReference type="Pfam" id="PF00005">
    <property type="entry name" value="ABC_tran"/>
    <property type="match status" value="1"/>
</dbReference>
<feature type="transmembrane region" description="Helical" evidence="10">
    <location>
        <begin position="309"/>
        <end position="328"/>
    </location>
</feature>
<feature type="transmembrane region" description="Helical" evidence="10">
    <location>
        <begin position="134"/>
        <end position="159"/>
    </location>
</feature>
<sequence>MTELLPFVIAGLAMGSAYGLAGTGLVLTYKTSGIFNFGHGALATVAVYVFYYLYNELELSLVLSLLISVLGVGVVLGLGMERLSRSLSEVPVALQVAATVGLILVAQSVARLWFGSNPMTFPDYMPSGIVNLGSVAVSYAQLIIVGIALVATAGLSIFFRIARLGVAMRGVVDDPTLLAMTGTSPNTVRRIAWIMGSIFVCLSGVLLAPSVNLDAAVLTLLVVQAFGAAAIGRFSNIPLTYAGGLVIGIASALITRYVSSENQYLAGLSQSLPYIVLFIVLIITPRAKLMDRRLTLKRPHRVWRAPGRVQLIGAAILLVLLAAGPFWFGYRLSSFTVALTYVILFMSLGLLVKSSNQVSLAHIGFAAIGCVVFAKAQNEWGLPWLLALIAAIVIAIPIGAVIALPALRLSGVFLALATFAFGLILETMFYNSTLMFGPTTAGVRVERPSFLGFDSDRGYYYLVLSIAAICAVALVAVHRSRLGRLLRGLGEAPVALETHGASVRVMKLIVFCLSAAVAALAGALFVGTFGSTGSTSFPSFNSLTLLVLLLLMLGGMPWYAVMGAFMLILLPTWLPGGATTSELLTMLFGIAVIVNGLQGGKTPSLPPRVTDFLDRVGGRRPVESEPETVAAEREIGPDTPTDPPVAVPHGPESAASGLQVKGLQIRFGGHVAVDDVSLDAPLGRITGLIGPNGAGKTTMFNACSGLLEPTKGRVFLKGQDISSKPPAVRARMGLGRSFQRMQLFDSMTVAENIALGREAGMAGSNVLTQFASSPRDRVVLAEETADAMRLCGITHLADHQAGMLSVGQRRLVELARALAGDFDVLLLDEPSSGLDRRETEAFGQILRTVVRDRRIGILLVEHDMSLVMDICSYLYVLDFGVLIFEGTPSEVASSAEVRAAYLGEETPLAPSTITTTARA</sequence>